<name>A0ABW1YGJ6_9GAMM</name>
<dbReference type="Gene3D" id="3.40.50.1820">
    <property type="entry name" value="alpha/beta hydrolase"/>
    <property type="match status" value="1"/>
</dbReference>
<feature type="signal peptide" evidence="4">
    <location>
        <begin position="1"/>
        <end position="23"/>
    </location>
</feature>
<organism evidence="7 8">
    <name type="scientific">Microbulbifer taiwanensis</name>
    <dbReference type="NCBI Taxonomy" id="986746"/>
    <lineage>
        <taxon>Bacteria</taxon>
        <taxon>Pseudomonadati</taxon>
        <taxon>Pseudomonadota</taxon>
        <taxon>Gammaproteobacteria</taxon>
        <taxon>Cellvibrionales</taxon>
        <taxon>Microbulbiferaceae</taxon>
        <taxon>Microbulbifer</taxon>
    </lineage>
</organism>
<gene>
    <name evidence="7" type="ORF">ACFQBM_01130</name>
</gene>
<keyword evidence="8" id="KW-1185">Reference proteome</keyword>
<evidence type="ECO:0000313" key="7">
    <source>
        <dbReference type="EMBL" id="MFC6631859.1"/>
    </source>
</evidence>
<feature type="domain" description="Peptidase S9 prolyl oligopeptidase catalytic" evidence="5">
    <location>
        <begin position="498"/>
        <end position="698"/>
    </location>
</feature>
<dbReference type="InterPro" id="IPR051167">
    <property type="entry name" value="Prolyl_oligopep/macrocyclase"/>
</dbReference>
<evidence type="ECO:0000256" key="2">
    <source>
        <dbReference type="ARBA" id="ARBA00022801"/>
    </source>
</evidence>
<evidence type="ECO:0000259" key="6">
    <source>
        <dbReference type="Pfam" id="PF02897"/>
    </source>
</evidence>
<protein>
    <submittedName>
        <fullName evidence="7">Prolyl oligopeptidase family protein</fullName>
    </submittedName>
</protein>
<dbReference type="PANTHER" id="PTHR42881:SF13">
    <property type="entry name" value="PROLYL ENDOPEPTIDASE"/>
    <property type="match status" value="1"/>
</dbReference>
<evidence type="ECO:0000313" key="8">
    <source>
        <dbReference type="Proteomes" id="UP001596425"/>
    </source>
</evidence>
<keyword evidence="1" id="KW-0645">Protease</keyword>
<dbReference type="RefSeq" id="WP_193193030.1">
    <property type="nucleotide sequence ID" value="NZ_JACZFR010000037.1"/>
</dbReference>
<feature type="domain" description="Peptidase S9A N-terminal" evidence="6">
    <location>
        <begin position="25"/>
        <end position="419"/>
    </location>
</feature>
<dbReference type="InterPro" id="IPR023302">
    <property type="entry name" value="Pept_S9A_N"/>
</dbReference>
<dbReference type="InterPro" id="IPR001375">
    <property type="entry name" value="Peptidase_S9_cat"/>
</dbReference>
<evidence type="ECO:0000256" key="1">
    <source>
        <dbReference type="ARBA" id="ARBA00022670"/>
    </source>
</evidence>
<dbReference type="SUPFAM" id="SSF53474">
    <property type="entry name" value="alpha/beta-Hydrolases"/>
    <property type="match status" value="1"/>
</dbReference>
<dbReference type="PANTHER" id="PTHR42881">
    <property type="entry name" value="PROLYL ENDOPEPTIDASE"/>
    <property type="match status" value="1"/>
</dbReference>
<evidence type="ECO:0000256" key="4">
    <source>
        <dbReference type="SAM" id="SignalP"/>
    </source>
</evidence>
<accession>A0ABW1YGJ6</accession>
<comment type="caution">
    <text evidence="7">The sequence shown here is derived from an EMBL/GenBank/DDBJ whole genome shotgun (WGS) entry which is preliminary data.</text>
</comment>
<sequence>MSIKFRNLAVAALVLVSAPAVWAEEDPYLWLEEVDGKRAIEWVKEQNAQTQSHLAGGNLYKSLYADALAALSAEDRLPEITQKGDWLYENHHSKENPRGLYRRISADKFDRGSEQWETVLDIDALSHTEGRKWVLKGMSCQDDAQTRCLVALSAGGGDAVELREFNARDKKFVKNGFFSPMAKQSAEWLDADRLLIASARGDKAATSSGYARSTKLWRRGEPLAKAKTLLEVPQESVWLRPIAIGTGKQRAIVLNEALDFWTSRTFAYRDGKVLPLALPPSAVIEGALGDSLVVKLNEDWKVDGNRWPLGSLVLVSLDALVKGKVDVSALVAPGKSEVVESVAVSEAGVLVTMLDDVKGRAYFFRRGDKGFEKTPIDFPDNGKLAITTYSDESGNAYLTWENFVTPPTLYRYKVAADKLDRLLVQSPTFDGSKFKIEQYFAESADGTRVPYFAVMAKDIELDADNPTHIFSYGGFRNALLPSYSGSYEPLNGAYGKLWLERGGVYVLANIRGGAEYGPAWHAAALREKRMKSYEDFAAVAEDLIARRITRPQRLSIEGRSNGGLLVGASMTKRPDLFNAVICGVPLLDMKRYHKLLAGASWMGEYGNPDTDDWEFIKEYSPYQNLAADTDYPSIFFFTSTRDDRVHPGHARKMAARMKALGQRVEYFENLEGGHKGSATHEQLAHRVALMYAHLWTALEQNDQREALSAGGQ</sequence>
<dbReference type="Pfam" id="PF00326">
    <property type="entry name" value="Peptidase_S9"/>
    <property type="match status" value="1"/>
</dbReference>
<evidence type="ECO:0000259" key="5">
    <source>
        <dbReference type="Pfam" id="PF00326"/>
    </source>
</evidence>
<dbReference type="SUPFAM" id="SSF50993">
    <property type="entry name" value="Peptidase/esterase 'gauge' domain"/>
    <property type="match status" value="1"/>
</dbReference>
<feature type="chain" id="PRO_5045378597" evidence="4">
    <location>
        <begin position="24"/>
        <end position="712"/>
    </location>
</feature>
<dbReference type="PRINTS" id="PR00862">
    <property type="entry name" value="PROLIGOPTASE"/>
</dbReference>
<proteinExistence type="predicted"/>
<reference evidence="8" key="1">
    <citation type="journal article" date="2019" name="Int. J. Syst. Evol. Microbiol.">
        <title>The Global Catalogue of Microorganisms (GCM) 10K type strain sequencing project: providing services to taxonomists for standard genome sequencing and annotation.</title>
        <authorList>
            <consortium name="The Broad Institute Genomics Platform"/>
            <consortium name="The Broad Institute Genome Sequencing Center for Infectious Disease"/>
            <person name="Wu L."/>
            <person name="Ma J."/>
        </authorList>
    </citation>
    <scope>NUCLEOTIDE SEQUENCE [LARGE SCALE GENOMIC DNA]</scope>
    <source>
        <strain evidence="8">CGMCC 1.13718</strain>
    </source>
</reference>
<dbReference type="InterPro" id="IPR002470">
    <property type="entry name" value="Peptidase_S9A"/>
</dbReference>
<keyword evidence="2" id="KW-0378">Hydrolase</keyword>
<dbReference type="Pfam" id="PF02897">
    <property type="entry name" value="Peptidase_S9_N"/>
    <property type="match status" value="1"/>
</dbReference>
<dbReference type="InterPro" id="IPR029058">
    <property type="entry name" value="AB_hydrolase_fold"/>
</dbReference>
<evidence type="ECO:0000256" key="3">
    <source>
        <dbReference type="ARBA" id="ARBA00022825"/>
    </source>
</evidence>
<dbReference type="Proteomes" id="UP001596425">
    <property type="component" value="Unassembled WGS sequence"/>
</dbReference>
<dbReference type="EMBL" id="JBHSVR010000001">
    <property type="protein sequence ID" value="MFC6631859.1"/>
    <property type="molecule type" value="Genomic_DNA"/>
</dbReference>
<keyword evidence="3" id="KW-0720">Serine protease</keyword>
<keyword evidence="4" id="KW-0732">Signal</keyword>
<dbReference type="Gene3D" id="2.130.10.120">
    <property type="entry name" value="Prolyl oligopeptidase, N-terminal domain"/>
    <property type="match status" value="1"/>
</dbReference>